<organism evidence="2 3">
    <name type="scientific">Candida metapsilosis</name>
    <dbReference type="NCBI Taxonomy" id="273372"/>
    <lineage>
        <taxon>Eukaryota</taxon>
        <taxon>Fungi</taxon>
        <taxon>Dikarya</taxon>
        <taxon>Ascomycota</taxon>
        <taxon>Saccharomycotina</taxon>
        <taxon>Pichiomycetes</taxon>
        <taxon>Debaryomycetaceae</taxon>
        <taxon>Candida/Lodderomyces clade</taxon>
        <taxon>Candida</taxon>
    </lineage>
</organism>
<feature type="region of interest" description="Disordered" evidence="1">
    <location>
        <begin position="212"/>
        <end position="236"/>
    </location>
</feature>
<sequence length="776" mass="89463">MPPPTSPSDSPSSNQPSDASRSQRRFRNASRDSFPTLNSLNIISDSMLRDDTTREQTSDETLFRARILRHFSDINRLQNHFNRLVNRDGSSDTSLELNNIPSQLRNLSRELSHSRRREAYFVESSGEEDDEDDQSFHYEDDANTGLEYYSNDDNIEDESSDNDVEALGSLMEEADAAIEPNQRLLLRTARSPQVPQGIPLRRQNAIRIRSMLNEENNQEEDKRGGDSTSCESLEKEAKSLQKEIHSILKTIEKTRKESFLFPTNLHKPFSVRYFASLKNHMQGCSLDGKCGDQKMDEFLWKRVNKMLFLEKILPPPPPPSTKKRAISEKGPIKYKRQKLSHRVENNSNDFSIPPGYPYLSIDKHKLLDGLSSSCFQSGSHYEASLDCCSEPNFCDIKFTNVGSNVEGVFCLEPEGNNLESLLLKLQNFAKFFCGMSNDAYQLPDNEILIRKLNVLDRLSVDDKVHFNKLNVCSKLVPFSGRVVDFKTNDLRFLVSEKPHSARFKSNKVKVQLSEWMKINPFIQFRQTFFHNFLQHLDQDLKHFPEIKSRKSRKSEALHLTKVFKSSIPEITKYFSPVSDKNGKRRSRGSNDIFIEDWERNVALKLVDIITKEDCDTLINLQLNYTLFTLEVDISKYLDTFINTILDHGEGEYIDSYRKVYNNILKDETEDIKAILLCSINKKTGKLEIHNTFPHLRRGRHIARWHCSGIVLTTNPLMNSTGNTIYVYDDFDLFEKEPAPVNSKTFNKRFFNKDWPEDAVDKLTGYVTSSLPIFDTL</sequence>
<accession>A0A8H7ZKP2</accession>
<evidence type="ECO:0000256" key="1">
    <source>
        <dbReference type="SAM" id="MobiDB-lite"/>
    </source>
</evidence>
<dbReference type="Proteomes" id="UP000669133">
    <property type="component" value="Unassembled WGS sequence"/>
</dbReference>
<dbReference type="AlphaFoldDB" id="A0A8H7ZKP2"/>
<name>A0A8H7ZKP2_9ASCO</name>
<feature type="compositionally biased region" description="Low complexity" evidence="1">
    <location>
        <begin position="7"/>
        <end position="20"/>
    </location>
</feature>
<evidence type="ECO:0000313" key="2">
    <source>
        <dbReference type="EMBL" id="KAG5420931.1"/>
    </source>
</evidence>
<evidence type="ECO:0000313" key="3">
    <source>
        <dbReference type="Proteomes" id="UP000669133"/>
    </source>
</evidence>
<protein>
    <submittedName>
        <fullName evidence="2">Uncharacterized protein</fullName>
    </submittedName>
</protein>
<feature type="region of interest" description="Disordered" evidence="1">
    <location>
        <begin position="1"/>
        <end position="33"/>
    </location>
</feature>
<dbReference type="EMBL" id="JAEOAQ010000001">
    <property type="protein sequence ID" value="KAG5420931.1"/>
    <property type="molecule type" value="Genomic_DNA"/>
</dbReference>
<gene>
    <name evidence="2" type="ORF">I9W82_000021</name>
</gene>
<dbReference type="OrthoDB" id="4096032at2759"/>
<proteinExistence type="predicted"/>
<comment type="caution">
    <text evidence="2">The sequence shown here is derived from an EMBL/GenBank/DDBJ whole genome shotgun (WGS) entry which is preliminary data.</text>
</comment>
<dbReference type="GeneID" id="93648650"/>
<reference evidence="2 3" key="1">
    <citation type="submission" date="2020-12" db="EMBL/GenBank/DDBJ databases">
        <title>Effect of drift, selection, and recombination on the evolution of hybrid genomes in Candida yeast pathogens.</title>
        <authorList>
            <person name="Mixao V."/>
            <person name="Ksiezopolska E."/>
            <person name="Saus E."/>
            <person name="Boekhout T."/>
            <person name="Gacser A."/>
            <person name="Gabaldon T."/>
        </authorList>
    </citation>
    <scope>NUCLEOTIDE SEQUENCE [LARGE SCALE GENOMIC DNA]</scope>
    <source>
        <strain evidence="2 3">BP57</strain>
    </source>
</reference>
<dbReference type="RefSeq" id="XP_067550047.1">
    <property type="nucleotide sequence ID" value="XM_067690918.1"/>
</dbReference>
<keyword evidence="3" id="KW-1185">Reference proteome</keyword>